<dbReference type="AlphaFoldDB" id="A0A2I1UBZ4"/>
<comment type="caution">
    <text evidence="1">The sequence shown here is derived from an EMBL/GenBank/DDBJ whole genome shotgun (WGS) entry which is preliminary data.</text>
</comment>
<organism evidence="1 2">
    <name type="scientific">Streptococcus oralis subsp. dentisani</name>
    <dbReference type="NCBI Taxonomy" id="1458253"/>
    <lineage>
        <taxon>Bacteria</taxon>
        <taxon>Bacillati</taxon>
        <taxon>Bacillota</taxon>
        <taxon>Bacilli</taxon>
        <taxon>Lactobacillales</taxon>
        <taxon>Streptococcaceae</taxon>
        <taxon>Streptococcus</taxon>
    </lineage>
</organism>
<name>A0A2I1UBZ4_STROR</name>
<gene>
    <name evidence="1" type="ORF">CYK16_09480</name>
</gene>
<dbReference type="EMBL" id="PKIG01000008">
    <property type="protein sequence ID" value="PLA03394.1"/>
    <property type="molecule type" value="Genomic_DNA"/>
</dbReference>
<keyword evidence="2" id="KW-1185">Reference proteome</keyword>
<protein>
    <submittedName>
        <fullName evidence="1">Uncharacterized protein</fullName>
    </submittedName>
</protein>
<dbReference type="Proteomes" id="UP000234761">
    <property type="component" value="Unassembled WGS sequence"/>
</dbReference>
<proteinExistence type="predicted"/>
<sequence>MSRVSEKNHFPFNSIFLVGRTFVLPIFCQKVQLRCLFISFEVYLYCCSCFFDKIVIEIRKVEEKE</sequence>
<accession>A0A2I1UBZ4</accession>
<reference evidence="1 2" key="1">
    <citation type="submission" date="2017-12" db="EMBL/GenBank/DDBJ databases">
        <title>Phylogenetic diversity of female urinary microbiome.</title>
        <authorList>
            <person name="Thomas-White K."/>
            <person name="Wolfe A.J."/>
        </authorList>
    </citation>
    <scope>NUCLEOTIDE SEQUENCE [LARGE SCALE GENOMIC DNA]</scope>
    <source>
        <strain evidence="1 2">UMB0832</strain>
    </source>
</reference>
<evidence type="ECO:0000313" key="2">
    <source>
        <dbReference type="Proteomes" id="UP000234761"/>
    </source>
</evidence>
<evidence type="ECO:0000313" key="1">
    <source>
        <dbReference type="EMBL" id="PLA03394.1"/>
    </source>
</evidence>